<dbReference type="Proteomes" id="UP001596620">
    <property type="component" value="Unassembled WGS sequence"/>
</dbReference>
<evidence type="ECO:0000313" key="2">
    <source>
        <dbReference type="EMBL" id="MFC7746225.1"/>
    </source>
</evidence>
<evidence type="ECO:0000259" key="1">
    <source>
        <dbReference type="PROSITE" id="PS51186"/>
    </source>
</evidence>
<dbReference type="InterPro" id="IPR016181">
    <property type="entry name" value="Acyl_CoA_acyltransferase"/>
</dbReference>
<proteinExistence type="predicted"/>
<dbReference type="SUPFAM" id="SSF55729">
    <property type="entry name" value="Acyl-CoA N-acyltransferases (Nat)"/>
    <property type="match status" value="1"/>
</dbReference>
<dbReference type="CDD" id="cd04301">
    <property type="entry name" value="NAT_SF"/>
    <property type="match status" value="1"/>
</dbReference>
<dbReference type="Gene3D" id="3.40.630.30">
    <property type="match status" value="1"/>
</dbReference>
<dbReference type="PROSITE" id="PS51186">
    <property type="entry name" value="GNAT"/>
    <property type="match status" value="1"/>
</dbReference>
<dbReference type="EMBL" id="JBHTGR010000005">
    <property type="protein sequence ID" value="MFC7746225.1"/>
    <property type="molecule type" value="Genomic_DNA"/>
</dbReference>
<name>A0ABW2UUB2_9BACI</name>
<dbReference type="RefSeq" id="WP_382357707.1">
    <property type="nucleotide sequence ID" value="NZ_JBHTGR010000005.1"/>
</dbReference>
<dbReference type="PANTHER" id="PTHR13355">
    <property type="entry name" value="GLUCOSAMINE 6-PHOSPHATE N-ACETYLTRANSFERASE"/>
    <property type="match status" value="1"/>
</dbReference>
<feature type="domain" description="N-acetyltransferase" evidence="1">
    <location>
        <begin position="1"/>
        <end position="141"/>
    </location>
</feature>
<dbReference type="Pfam" id="PF13673">
    <property type="entry name" value="Acetyltransf_10"/>
    <property type="match status" value="1"/>
</dbReference>
<organism evidence="2 3">
    <name type="scientific">Lentibacillus kimchii</name>
    <dbReference type="NCBI Taxonomy" id="1542911"/>
    <lineage>
        <taxon>Bacteria</taxon>
        <taxon>Bacillati</taxon>
        <taxon>Bacillota</taxon>
        <taxon>Bacilli</taxon>
        <taxon>Bacillales</taxon>
        <taxon>Bacillaceae</taxon>
        <taxon>Lentibacillus</taxon>
    </lineage>
</organism>
<reference evidence="3" key="1">
    <citation type="journal article" date="2019" name="Int. J. Syst. Evol. Microbiol.">
        <title>The Global Catalogue of Microorganisms (GCM) 10K type strain sequencing project: providing services to taxonomists for standard genome sequencing and annotation.</title>
        <authorList>
            <consortium name="The Broad Institute Genomics Platform"/>
            <consortium name="The Broad Institute Genome Sequencing Center for Infectious Disease"/>
            <person name="Wu L."/>
            <person name="Ma J."/>
        </authorList>
    </citation>
    <scope>NUCLEOTIDE SEQUENCE [LARGE SCALE GENOMIC DNA]</scope>
    <source>
        <strain evidence="3">JCM 30234</strain>
    </source>
</reference>
<dbReference type="InterPro" id="IPR039143">
    <property type="entry name" value="GNPNAT1-like"/>
</dbReference>
<comment type="caution">
    <text evidence="2">The sequence shown here is derived from an EMBL/GenBank/DDBJ whole genome shotgun (WGS) entry which is preliminary data.</text>
</comment>
<gene>
    <name evidence="2" type="ORF">ACFQU8_03090</name>
</gene>
<sequence length="141" mass="15697">MNVKVVETAEEKQQAFAVRTTVFVDEQQVPADEEIDAYDEEAIHLLGYDAGSPVAVGRVRFADSLGKLERICVLKQQRGQSLGTQMIQAMETIIKNAGYTEAQLNAQTHAIHFYKRLGYHAISEEFMEAGIPHVAMSKQLS</sequence>
<dbReference type="InterPro" id="IPR000182">
    <property type="entry name" value="GNAT_dom"/>
</dbReference>
<protein>
    <submittedName>
        <fullName evidence="2">GNAT family N-acetyltransferase</fullName>
    </submittedName>
</protein>
<keyword evidence="3" id="KW-1185">Reference proteome</keyword>
<dbReference type="PANTHER" id="PTHR13355:SF11">
    <property type="entry name" value="GLUCOSAMINE 6-PHOSPHATE N-ACETYLTRANSFERASE"/>
    <property type="match status" value="1"/>
</dbReference>
<accession>A0ABW2UUB2</accession>
<evidence type="ECO:0000313" key="3">
    <source>
        <dbReference type="Proteomes" id="UP001596620"/>
    </source>
</evidence>